<reference evidence="1" key="1">
    <citation type="journal article" date="2014" name="Int. J. Syst. Evol. Microbiol.">
        <title>Complete genome sequence of Corynebacterium casei LMG S-19264T (=DSM 44701T), isolated from a smear-ripened cheese.</title>
        <authorList>
            <consortium name="US DOE Joint Genome Institute (JGI-PGF)"/>
            <person name="Walter F."/>
            <person name="Albersmeier A."/>
            <person name="Kalinowski J."/>
            <person name="Ruckert C."/>
        </authorList>
    </citation>
    <scope>NUCLEOTIDE SEQUENCE</scope>
    <source>
        <strain evidence="1">KCTC 42650</strain>
    </source>
</reference>
<comment type="caution">
    <text evidence="1">The sequence shown here is derived from an EMBL/GenBank/DDBJ whole genome shotgun (WGS) entry which is preliminary data.</text>
</comment>
<dbReference type="InterPro" id="IPR019587">
    <property type="entry name" value="Polyketide_cyclase/dehydratase"/>
</dbReference>
<dbReference type="CDD" id="cd07821">
    <property type="entry name" value="PYR_PYL_RCAR_like"/>
    <property type="match status" value="1"/>
</dbReference>
<dbReference type="EMBL" id="BNCJ01000008">
    <property type="protein sequence ID" value="GHF55550.1"/>
    <property type="molecule type" value="Genomic_DNA"/>
</dbReference>
<dbReference type="SUPFAM" id="SSF55961">
    <property type="entry name" value="Bet v1-like"/>
    <property type="match status" value="1"/>
</dbReference>
<organism evidence="1 2">
    <name type="scientific">Seohaeicola zhoushanensis</name>
    <dbReference type="NCBI Taxonomy" id="1569283"/>
    <lineage>
        <taxon>Bacteria</taxon>
        <taxon>Pseudomonadati</taxon>
        <taxon>Pseudomonadota</taxon>
        <taxon>Alphaproteobacteria</taxon>
        <taxon>Rhodobacterales</taxon>
        <taxon>Roseobacteraceae</taxon>
        <taxon>Seohaeicola</taxon>
    </lineage>
</organism>
<dbReference type="RefSeq" id="WP_189680795.1">
    <property type="nucleotide sequence ID" value="NZ_BNCJ01000008.1"/>
</dbReference>
<dbReference type="PANTHER" id="PTHR39332">
    <property type="entry name" value="BLL4707 PROTEIN"/>
    <property type="match status" value="1"/>
</dbReference>
<keyword evidence="2" id="KW-1185">Reference proteome</keyword>
<dbReference type="InterPro" id="IPR023393">
    <property type="entry name" value="START-like_dom_sf"/>
</dbReference>
<dbReference type="Gene3D" id="3.30.530.20">
    <property type="match status" value="1"/>
</dbReference>
<evidence type="ECO:0000313" key="2">
    <source>
        <dbReference type="Proteomes" id="UP000626220"/>
    </source>
</evidence>
<dbReference type="AlphaFoldDB" id="A0A8J3GXW8"/>
<reference evidence="1" key="2">
    <citation type="submission" date="2020-09" db="EMBL/GenBank/DDBJ databases">
        <authorList>
            <person name="Sun Q."/>
            <person name="Kim S."/>
        </authorList>
    </citation>
    <scope>NUCLEOTIDE SEQUENCE</scope>
    <source>
        <strain evidence="1">KCTC 42650</strain>
    </source>
</reference>
<proteinExistence type="predicted"/>
<accession>A0A8J3GXW8</accession>
<dbReference type="Proteomes" id="UP000626220">
    <property type="component" value="Unassembled WGS sequence"/>
</dbReference>
<name>A0A8J3GXW8_9RHOB</name>
<protein>
    <submittedName>
        <fullName evidence="1">Polyketide cyclase</fullName>
    </submittedName>
</protein>
<evidence type="ECO:0000313" key="1">
    <source>
        <dbReference type="EMBL" id="GHF55550.1"/>
    </source>
</evidence>
<dbReference type="PANTHER" id="PTHR39332:SF7">
    <property type="entry name" value="SRPBCC FAMILY PROTEIN"/>
    <property type="match status" value="1"/>
</dbReference>
<sequence length="146" mass="16254">MTRVYVSSVIPAPAASVWRRVRDFNALPDWTPFVAESRIEQNLPSDKVGCIRNFVLSDGGRIREQLLALSDYDMSCTYSILESPMGVENYVAKLTLTPVTDGNVTFAQWQADFDCPPEREQALTEQIGRNVFQAAFTALGKSFGGR</sequence>
<gene>
    <name evidence="1" type="ORF">GCM10017056_28810</name>
</gene>
<dbReference type="Pfam" id="PF10604">
    <property type="entry name" value="Polyketide_cyc2"/>
    <property type="match status" value="1"/>
</dbReference>